<comment type="subcellular location">
    <subcellularLocation>
        <location evidence="1">Membrane</location>
        <topology evidence="1">Multi-pass membrane protein</topology>
    </subcellularLocation>
</comment>
<gene>
    <name evidence="9" type="primary">101896556</name>
</gene>
<dbReference type="VEuPathDB" id="VectorBase:MDOA007125"/>
<feature type="transmembrane region" description="Helical" evidence="6">
    <location>
        <begin position="457"/>
        <end position="481"/>
    </location>
</feature>
<keyword evidence="5 6" id="KW-0472">Membrane</keyword>
<evidence type="ECO:0000256" key="5">
    <source>
        <dbReference type="ARBA" id="ARBA00023136"/>
    </source>
</evidence>
<organism evidence="8">
    <name type="scientific">Musca domestica</name>
    <name type="common">House fly</name>
    <dbReference type="NCBI Taxonomy" id="7370"/>
    <lineage>
        <taxon>Eukaryota</taxon>
        <taxon>Metazoa</taxon>
        <taxon>Ecdysozoa</taxon>
        <taxon>Arthropoda</taxon>
        <taxon>Hexapoda</taxon>
        <taxon>Insecta</taxon>
        <taxon>Pterygota</taxon>
        <taxon>Neoptera</taxon>
        <taxon>Endopterygota</taxon>
        <taxon>Diptera</taxon>
        <taxon>Brachycera</taxon>
        <taxon>Muscomorpha</taxon>
        <taxon>Muscoidea</taxon>
        <taxon>Muscidae</taxon>
        <taxon>Musca</taxon>
    </lineage>
</organism>
<dbReference type="Gene3D" id="1.20.1250.20">
    <property type="entry name" value="MFS general substrate transporter like domains"/>
    <property type="match status" value="1"/>
</dbReference>
<evidence type="ECO:0000313" key="8">
    <source>
        <dbReference type="EMBL" id="AFP60330.1"/>
    </source>
</evidence>
<feature type="transmembrane region" description="Helical" evidence="6">
    <location>
        <begin position="78"/>
        <end position="101"/>
    </location>
</feature>
<dbReference type="InterPro" id="IPR036259">
    <property type="entry name" value="MFS_trans_sf"/>
</dbReference>
<feature type="transmembrane region" description="Helical" evidence="6">
    <location>
        <begin position="424"/>
        <end position="445"/>
    </location>
</feature>
<dbReference type="InterPro" id="IPR011701">
    <property type="entry name" value="MFS"/>
</dbReference>
<evidence type="ECO:0000256" key="6">
    <source>
        <dbReference type="SAM" id="Phobius"/>
    </source>
</evidence>
<feature type="transmembrane region" description="Helical" evidence="6">
    <location>
        <begin position="207"/>
        <end position="228"/>
    </location>
</feature>
<feature type="transmembrane region" description="Helical" evidence="6">
    <location>
        <begin position="169"/>
        <end position="195"/>
    </location>
</feature>
<name>T1PA98_MUSDO</name>
<dbReference type="Pfam" id="PF07690">
    <property type="entry name" value="MFS_1"/>
    <property type="match status" value="2"/>
</dbReference>
<accession>T1PA98</accession>
<dbReference type="VEuPathDB" id="VectorBase:MDOMA2_018067"/>
<dbReference type="PANTHER" id="PTHR23511:SF35">
    <property type="entry name" value="MAJOR FACILITATOR SUPERFAMILY (MFS) PROFILE DOMAIN-CONTAINING PROTEIN"/>
    <property type="match status" value="1"/>
</dbReference>
<dbReference type="GO" id="GO:0022857">
    <property type="term" value="F:transmembrane transporter activity"/>
    <property type="evidence" value="ECO:0007669"/>
    <property type="project" value="InterPro"/>
</dbReference>
<evidence type="ECO:0000256" key="1">
    <source>
        <dbReference type="ARBA" id="ARBA00004141"/>
    </source>
</evidence>
<dbReference type="SUPFAM" id="SSF103473">
    <property type="entry name" value="MFS general substrate transporter"/>
    <property type="match status" value="1"/>
</dbReference>
<evidence type="ECO:0000256" key="3">
    <source>
        <dbReference type="ARBA" id="ARBA00022692"/>
    </source>
</evidence>
<evidence type="ECO:0000313" key="9">
    <source>
        <dbReference type="EnsemblMetazoa" id="MDOA007125-PA"/>
    </source>
</evidence>
<keyword evidence="2" id="KW-0813">Transport</keyword>
<feature type="transmembrane region" description="Helical" evidence="6">
    <location>
        <begin position="369"/>
        <end position="389"/>
    </location>
</feature>
<keyword evidence="4 6" id="KW-1133">Transmembrane helix</keyword>
<evidence type="ECO:0000259" key="7">
    <source>
        <dbReference type="PROSITE" id="PS50850"/>
    </source>
</evidence>
<feature type="transmembrane region" description="Helical" evidence="6">
    <location>
        <begin position="44"/>
        <end position="66"/>
    </location>
</feature>
<sequence length="523" mass="57676">MENGGYIVDVGDEKKGEKNGTVVPSHSFEEAISLLPIGKFQYKLLLVGGLCFMTVMVEIMCVSIILPSMRCDLESTVAQQGILASAGFLGIVLSSHSMGFLADTWGRVRTLRLAFTLACISTAISAFSVNIWMLIVFRFLSGFVISGGQACVFSMAGEFHGNRTRTRHVTLLSGFLPLSLVYLPTMATFILPLQIDTMLLGMKFSSWRILILSNCGLSLLTLLGLFFIPETPKYMLVQGDNNAALETLRWIFVQNTGKSVAEFPVRHITPQTGGANLANIGGVKDALKMIWSQTKPLFAKERYLHTINICIINMTVYCISQGLFMWFPTLLNEMVASNVENPLVCYTLTHLNDASSTGASDVCSGNVDIFPFLIIILVGAAFTVFYLIFSFTIDFIGKKNLILTWLVVSCICVTLLHWTTNFYVIVTLLTFTMSIGNVGGLVSTISMEFFPTNINAMGMCFIMMIGRIGAVLGSNFIGVLLFSWCDYTFWAMSGACIVLLVLCWFLPERKYNKTKKVIHATTG</sequence>
<feature type="transmembrane region" description="Helical" evidence="6">
    <location>
        <begin position="139"/>
        <end position="157"/>
    </location>
</feature>
<dbReference type="eggNOG" id="KOG0255">
    <property type="taxonomic scope" value="Eukaryota"/>
</dbReference>
<dbReference type="STRING" id="7370.T1PA98"/>
<proteinExistence type="evidence at transcript level"/>
<feature type="transmembrane region" description="Helical" evidence="6">
    <location>
        <begin position="113"/>
        <end position="133"/>
    </location>
</feature>
<dbReference type="EMBL" id="KA645701">
    <property type="protein sequence ID" value="AFP60330.1"/>
    <property type="molecule type" value="mRNA"/>
</dbReference>
<evidence type="ECO:0000256" key="2">
    <source>
        <dbReference type="ARBA" id="ARBA00022448"/>
    </source>
</evidence>
<dbReference type="EnsemblMetazoa" id="MDOA007125-RA">
    <property type="protein sequence ID" value="MDOA007125-PA"/>
    <property type="gene ID" value="MDOA007125"/>
</dbReference>
<protein>
    <submittedName>
        <fullName evidence="8">Major Facilitator Superfamily protein</fullName>
    </submittedName>
</protein>
<reference evidence="8" key="1">
    <citation type="submission" date="2012-08" db="EMBL/GenBank/DDBJ databases">
        <title>Transcriptome of adult Musca domestica launches a platform for comparative house fly gene expression and characterization of differential gene expression among resistant and susceptible house flies.</title>
        <authorList>
            <person name="Liu N."/>
            <person name="Zhang L."/>
            <person name="Li M."/>
            <person name="Reid W."/>
        </authorList>
    </citation>
    <scope>NUCLEOTIDE SEQUENCE</scope>
    <source>
        <strain evidence="8">ALHF</strain>
        <tissue evidence="8">Whole body</tissue>
    </source>
</reference>
<evidence type="ECO:0000256" key="4">
    <source>
        <dbReference type="ARBA" id="ARBA00022989"/>
    </source>
</evidence>
<dbReference type="AlphaFoldDB" id="T1PA98"/>
<keyword evidence="3 6" id="KW-0812">Transmembrane</keyword>
<dbReference type="PROSITE" id="PS50850">
    <property type="entry name" value="MFS"/>
    <property type="match status" value="1"/>
</dbReference>
<feature type="transmembrane region" description="Helical" evidence="6">
    <location>
        <begin position="487"/>
        <end position="506"/>
    </location>
</feature>
<dbReference type="PANTHER" id="PTHR23511">
    <property type="entry name" value="SYNAPTIC VESICLE GLYCOPROTEIN 2"/>
    <property type="match status" value="1"/>
</dbReference>
<dbReference type="GO" id="GO:0016020">
    <property type="term" value="C:membrane"/>
    <property type="evidence" value="ECO:0007669"/>
    <property type="project" value="UniProtKB-SubCell"/>
</dbReference>
<feature type="domain" description="Major facilitator superfamily (MFS) profile" evidence="7">
    <location>
        <begin position="44"/>
        <end position="511"/>
    </location>
</feature>
<dbReference type="InterPro" id="IPR020846">
    <property type="entry name" value="MFS_dom"/>
</dbReference>
<feature type="transmembrane region" description="Helical" evidence="6">
    <location>
        <begin position="401"/>
        <end position="418"/>
    </location>
</feature>
<reference evidence="9" key="2">
    <citation type="submission" date="2020-05" db="UniProtKB">
        <authorList>
            <consortium name="EnsemblMetazoa"/>
        </authorList>
    </citation>
    <scope>IDENTIFICATION</scope>
    <source>
        <strain evidence="9">Aabys</strain>
    </source>
</reference>
<feature type="transmembrane region" description="Helical" evidence="6">
    <location>
        <begin position="303"/>
        <end position="327"/>
    </location>
</feature>